<sequence>MAKKQSTTKKTASKSRLETRVDEELAGKFKEIAETAGISVNQLLQGLVVWAVDNAVQGTPVYDERTGEVTTEPRQGCLYFGHESAFIDEETNEYGEVVEGPYHTNGKVHFVLDFSYQNAIRER</sequence>
<dbReference type="RefSeq" id="WP_068135558.1">
    <property type="nucleotide sequence ID" value="NZ_CP042914.1"/>
</dbReference>
<dbReference type="KEGG" id="rul:UC8_38530"/>
<dbReference type="OrthoDB" id="3139912at2"/>
<dbReference type="Proteomes" id="UP000325286">
    <property type="component" value="Chromosome"/>
</dbReference>
<dbReference type="EMBL" id="CP042914">
    <property type="protein sequence ID" value="QEG41825.1"/>
    <property type="molecule type" value="Genomic_DNA"/>
</dbReference>
<dbReference type="AlphaFoldDB" id="A0A5B9QWR6"/>
<evidence type="ECO:0000313" key="2">
    <source>
        <dbReference type="Proteomes" id="UP000325286"/>
    </source>
</evidence>
<protein>
    <submittedName>
        <fullName evidence="1">Uncharacterized protein</fullName>
    </submittedName>
</protein>
<name>A0A5B9QWR6_9BACT</name>
<accession>A0A5B9QWR6</accession>
<reference evidence="1 2" key="1">
    <citation type="submission" date="2019-08" db="EMBL/GenBank/DDBJ databases">
        <title>Deep-cultivation of Planctomycetes and their phenomic and genomic characterization uncovers novel biology.</title>
        <authorList>
            <person name="Wiegand S."/>
            <person name="Jogler M."/>
            <person name="Boedeker C."/>
            <person name="Pinto D."/>
            <person name="Vollmers J."/>
            <person name="Rivas-Marin E."/>
            <person name="Kohn T."/>
            <person name="Peeters S.H."/>
            <person name="Heuer A."/>
            <person name="Rast P."/>
            <person name="Oberbeckmann S."/>
            <person name="Bunk B."/>
            <person name="Jeske O."/>
            <person name="Meyerdierks A."/>
            <person name="Storesund J.E."/>
            <person name="Kallscheuer N."/>
            <person name="Luecker S."/>
            <person name="Lage O.M."/>
            <person name="Pohl T."/>
            <person name="Merkel B.J."/>
            <person name="Hornburger P."/>
            <person name="Mueller R.-W."/>
            <person name="Bruemmer F."/>
            <person name="Labrenz M."/>
            <person name="Spormann A.M."/>
            <person name="Op den Camp H."/>
            <person name="Overmann J."/>
            <person name="Amann R."/>
            <person name="Jetten M.S.M."/>
            <person name="Mascher T."/>
            <person name="Medema M.H."/>
            <person name="Devos D.P."/>
            <person name="Kaster A.-K."/>
            <person name="Ovreas L."/>
            <person name="Rohde M."/>
            <person name="Galperin M.Y."/>
            <person name="Jogler C."/>
        </authorList>
    </citation>
    <scope>NUCLEOTIDE SEQUENCE [LARGE SCALE GENOMIC DNA]</scope>
    <source>
        <strain evidence="1 2">UC8</strain>
    </source>
</reference>
<keyword evidence="2" id="KW-1185">Reference proteome</keyword>
<proteinExistence type="predicted"/>
<evidence type="ECO:0000313" key="1">
    <source>
        <dbReference type="EMBL" id="QEG41825.1"/>
    </source>
</evidence>
<organism evidence="1 2">
    <name type="scientific">Roseimaritima ulvae</name>
    <dbReference type="NCBI Taxonomy" id="980254"/>
    <lineage>
        <taxon>Bacteria</taxon>
        <taxon>Pseudomonadati</taxon>
        <taxon>Planctomycetota</taxon>
        <taxon>Planctomycetia</taxon>
        <taxon>Pirellulales</taxon>
        <taxon>Pirellulaceae</taxon>
        <taxon>Roseimaritima</taxon>
    </lineage>
</organism>
<gene>
    <name evidence="1" type="ORF">UC8_38530</name>
</gene>